<feature type="domain" description="AMP-dependent synthetase/ligase" evidence="4">
    <location>
        <begin position="45"/>
        <end position="438"/>
    </location>
</feature>
<comment type="caution">
    <text evidence="6">The sequence shown here is derived from an EMBL/GenBank/DDBJ whole genome shotgun (WGS) entry which is preliminary data.</text>
</comment>
<dbReference type="InterPro" id="IPR045851">
    <property type="entry name" value="AMP-bd_C_sf"/>
</dbReference>
<dbReference type="Pfam" id="PF00501">
    <property type="entry name" value="AMP-binding"/>
    <property type="match status" value="1"/>
</dbReference>
<protein>
    <submittedName>
        <fullName evidence="6">Uncharacterized protein</fullName>
    </submittedName>
</protein>
<dbReference type="SUPFAM" id="SSF56801">
    <property type="entry name" value="Acetyl-CoA synthetase-like"/>
    <property type="match status" value="1"/>
</dbReference>
<keyword evidence="7" id="KW-1185">Reference proteome</keyword>
<organism evidence="6 7">
    <name type="scientific">Collybiopsis confluens</name>
    <dbReference type="NCBI Taxonomy" id="2823264"/>
    <lineage>
        <taxon>Eukaryota</taxon>
        <taxon>Fungi</taxon>
        <taxon>Dikarya</taxon>
        <taxon>Basidiomycota</taxon>
        <taxon>Agaricomycotina</taxon>
        <taxon>Agaricomycetes</taxon>
        <taxon>Agaricomycetidae</taxon>
        <taxon>Agaricales</taxon>
        <taxon>Marasmiineae</taxon>
        <taxon>Omphalotaceae</taxon>
        <taxon>Collybiopsis</taxon>
    </lineage>
</organism>
<feature type="transmembrane region" description="Helical" evidence="3">
    <location>
        <begin position="264"/>
        <end position="289"/>
    </location>
</feature>
<evidence type="ECO:0000313" key="6">
    <source>
        <dbReference type="EMBL" id="KAF5384518.1"/>
    </source>
</evidence>
<feature type="domain" description="AMP-binding enzyme C-terminal" evidence="5">
    <location>
        <begin position="497"/>
        <end position="582"/>
    </location>
</feature>
<dbReference type="Gene3D" id="3.30.300.30">
    <property type="match status" value="1"/>
</dbReference>
<dbReference type="Gene3D" id="3.40.50.12780">
    <property type="entry name" value="N-terminal domain of ligase-like"/>
    <property type="match status" value="1"/>
</dbReference>
<dbReference type="OrthoDB" id="1898221at2759"/>
<dbReference type="CDD" id="cd05911">
    <property type="entry name" value="Firefly_Luc_like"/>
    <property type="match status" value="1"/>
</dbReference>
<dbReference type="PROSITE" id="PS00455">
    <property type="entry name" value="AMP_BINDING"/>
    <property type="match status" value="1"/>
</dbReference>
<dbReference type="AlphaFoldDB" id="A0A8H5M889"/>
<dbReference type="Pfam" id="PF13193">
    <property type="entry name" value="AMP-binding_C"/>
    <property type="match status" value="1"/>
</dbReference>
<keyword evidence="3" id="KW-0472">Membrane</keyword>
<evidence type="ECO:0000256" key="3">
    <source>
        <dbReference type="SAM" id="Phobius"/>
    </source>
</evidence>
<evidence type="ECO:0000259" key="4">
    <source>
        <dbReference type="Pfam" id="PF00501"/>
    </source>
</evidence>
<dbReference type="EMBL" id="JAACJN010000043">
    <property type="protein sequence ID" value="KAF5384518.1"/>
    <property type="molecule type" value="Genomic_DNA"/>
</dbReference>
<comment type="similarity">
    <text evidence="1">Belongs to the ATP-dependent AMP-binding enzyme family.</text>
</comment>
<dbReference type="GO" id="GO:0016405">
    <property type="term" value="F:CoA-ligase activity"/>
    <property type="evidence" value="ECO:0007669"/>
    <property type="project" value="TreeGrafter"/>
</dbReference>
<reference evidence="6 7" key="1">
    <citation type="journal article" date="2020" name="ISME J.">
        <title>Uncovering the hidden diversity of litter-decomposition mechanisms in mushroom-forming fungi.</title>
        <authorList>
            <person name="Floudas D."/>
            <person name="Bentzer J."/>
            <person name="Ahren D."/>
            <person name="Johansson T."/>
            <person name="Persson P."/>
            <person name="Tunlid A."/>
        </authorList>
    </citation>
    <scope>NUCLEOTIDE SEQUENCE [LARGE SCALE GENOMIC DNA]</scope>
    <source>
        <strain evidence="6 7">CBS 406.79</strain>
    </source>
</reference>
<dbReference type="InterPro" id="IPR000873">
    <property type="entry name" value="AMP-dep_synth/lig_dom"/>
</dbReference>
<evidence type="ECO:0000256" key="2">
    <source>
        <dbReference type="ARBA" id="ARBA00022598"/>
    </source>
</evidence>
<dbReference type="InterPro" id="IPR020845">
    <property type="entry name" value="AMP-binding_CS"/>
</dbReference>
<dbReference type="PANTHER" id="PTHR24096">
    <property type="entry name" value="LONG-CHAIN-FATTY-ACID--COA LIGASE"/>
    <property type="match status" value="1"/>
</dbReference>
<dbReference type="InterPro" id="IPR025110">
    <property type="entry name" value="AMP-bd_C"/>
</dbReference>
<dbReference type="InterPro" id="IPR042099">
    <property type="entry name" value="ANL_N_sf"/>
</dbReference>
<evidence type="ECO:0000313" key="7">
    <source>
        <dbReference type="Proteomes" id="UP000518752"/>
    </source>
</evidence>
<sequence>MAPRIYTSPCPPVPLFSRSIFTHLLSIDSKNDNLIGGYPAPETLFIDAATGTSLTRHQFRSLALKFGYGLTHDSRVKAQRGDTIMVYSPNSLAYPVFVLGGKWLKISALPAIAAGLRCTLANNAYTAREVLHQYRDSFAKFIITTSQGLDVVYDMLKGIGLSGLEAESRVILVPDDFAWAGGPPTPKPFSRGITFEQLLGLGELLHEELLDGEETTLLCYSSGTTGLPKGVETTHLNLTTSTQSIDKLLGYNNGEKVLMFLPFYHIYGVVSGIFLPIFCSATTIVMPRFDPIEFCASVEKYGISFVPIVPPVMLAIARHPVIDKYDLSTIRVLFCSAAPVSPALLEEGMRRLRKKRRPDQVLYVTEGEYCYGMTEASPATHMLPLDFSVAKAGSVGVLLPNYEARLVTDDSGSKVIDAEDGEPGELWVRGPAIMKGYLNNPTANNTSFTSDRWFKTGDICARDNEGFYYIVDRKKELIKYKRATSRLIELPIVPPAELESVLITHPDVADAAVIGIQSETEATELPRAYLVHSQPAKVSTAESKKTFERSVARWMETKVARHKYLRGGVVVIDEIPKSAAGKILRRELRELFKRESARSKL</sequence>
<name>A0A8H5M889_9AGAR</name>
<keyword evidence="3" id="KW-1133">Transmembrane helix</keyword>
<dbReference type="Proteomes" id="UP000518752">
    <property type="component" value="Unassembled WGS sequence"/>
</dbReference>
<evidence type="ECO:0000256" key="1">
    <source>
        <dbReference type="ARBA" id="ARBA00006432"/>
    </source>
</evidence>
<accession>A0A8H5M889</accession>
<dbReference type="PANTHER" id="PTHR24096:SF149">
    <property type="entry name" value="AMP-BINDING DOMAIN-CONTAINING PROTEIN-RELATED"/>
    <property type="match status" value="1"/>
</dbReference>
<proteinExistence type="inferred from homology"/>
<gene>
    <name evidence="6" type="ORF">D9757_006442</name>
</gene>
<keyword evidence="2" id="KW-0436">Ligase</keyword>
<keyword evidence="3" id="KW-0812">Transmembrane</keyword>
<evidence type="ECO:0000259" key="5">
    <source>
        <dbReference type="Pfam" id="PF13193"/>
    </source>
</evidence>